<name>A0A4Y2B238_ARAVE</name>
<proteinExistence type="predicted"/>
<gene>
    <name evidence="1" type="ORF">AVEN_34595_1</name>
</gene>
<evidence type="ECO:0000313" key="1">
    <source>
        <dbReference type="EMBL" id="GBL85405.1"/>
    </source>
</evidence>
<reference evidence="1 2" key="1">
    <citation type="journal article" date="2019" name="Sci. Rep.">
        <title>Orb-weaving spider Araneus ventricosus genome elucidates the spidroin gene catalogue.</title>
        <authorList>
            <person name="Kono N."/>
            <person name="Nakamura H."/>
            <person name="Ohtoshi R."/>
            <person name="Moran D.A.P."/>
            <person name="Shinohara A."/>
            <person name="Yoshida Y."/>
            <person name="Fujiwara M."/>
            <person name="Mori M."/>
            <person name="Tomita M."/>
            <person name="Arakawa K."/>
        </authorList>
    </citation>
    <scope>NUCLEOTIDE SEQUENCE [LARGE SCALE GENOMIC DNA]</scope>
</reference>
<sequence length="307" mass="33069">MAYGPCPLTWSLAAHWLPGTGMGRRLLNEQWSHVHSPLVPSAGMLVSRHGEWGGVLSWIGPISLNSVSVAAMVQARGMGRRSVSNYGPMSTHPVRAGHWLQGMEARSVMAMVPRPLPLGSCRIGFRPSGNGCAFLSAHMVPLSTPSGHVAHSLQAGEWAAFYQRIWSLSTHSVPCCMRLGIGRRRSVSGIWSHVHSPLGSSCRILLHGGISGVCQWHMVTYVTTAQRLGWLQVPGGIGALLSWLGPSSTIRSSCHGSCKDGERGVLSWGIWSASTHWFLLCTAFQAPGNGRVCHGIWSRPPPSVQLP</sequence>
<accession>A0A4Y2B238</accession>
<dbReference type="Proteomes" id="UP000499080">
    <property type="component" value="Unassembled WGS sequence"/>
</dbReference>
<keyword evidence="2" id="KW-1185">Reference proteome</keyword>
<organism evidence="1 2">
    <name type="scientific">Araneus ventricosus</name>
    <name type="common">Orbweaver spider</name>
    <name type="synonym">Epeira ventricosa</name>
    <dbReference type="NCBI Taxonomy" id="182803"/>
    <lineage>
        <taxon>Eukaryota</taxon>
        <taxon>Metazoa</taxon>
        <taxon>Ecdysozoa</taxon>
        <taxon>Arthropoda</taxon>
        <taxon>Chelicerata</taxon>
        <taxon>Arachnida</taxon>
        <taxon>Araneae</taxon>
        <taxon>Araneomorphae</taxon>
        <taxon>Entelegynae</taxon>
        <taxon>Araneoidea</taxon>
        <taxon>Araneidae</taxon>
        <taxon>Araneus</taxon>
    </lineage>
</organism>
<comment type="caution">
    <text evidence="1">The sequence shown here is derived from an EMBL/GenBank/DDBJ whole genome shotgun (WGS) entry which is preliminary data.</text>
</comment>
<evidence type="ECO:0000313" key="2">
    <source>
        <dbReference type="Proteomes" id="UP000499080"/>
    </source>
</evidence>
<protein>
    <submittedName>
        <fullName evidence="1">Uncharacterized protein</fullName>
    </submittedName>
</protein>
<dbReference type="EMBL" id="BGPR01000043">
    <property type="protein sequence ID" value="GBL85405.1"/>
    <property type="molecule type" value="Genomic_DNA"/>
</dbReference>
<dbReference type="AlphaFoldDB" id="A0A4Y2B238"/>